<reference evidence="3" key="1">
    <citation type="submission" date="2018-01" db="EMBL/GenBank/DDBJ databases">
        <title>An insight into the sialome of Amazonian anophelines.</title>
        <authorList>
            <person name="Ribeiro J.M."/>
            <person name="Scarpassa V."/>
            <person name="Calvo E."/>
        </authorList>
    </citation>
    <scope>NUCLEOTIDE SEQUENCE</scope>
</reference>
<evidence type="ECO:0000313" key="3">
    <source>
        <dbReference type="EMBL" id="MBW78754.1"/>
    </source>
</evidence>
<protein>
    <submittedName>
        <fullName evidence="3">Putative secreted protein</fullName>
    </submittedName>
</protein>
<dbReference type="AlphaFoldDB" id="A0A2M4DMH7"/>
<evidence type="ECO:0000256" key="1">
    <source>
        <dbReference type="SAM" id="MobiDB-lite"/>
    </source>
</evidence>
<organism evidence="3">
    <name type="scientific">Anopheles darlingi</name>
    <name type="common">Mosquito</name>
    <dbReference type="NCBI Taxonomy" id="43151"/>
    <lineage>
        <taxon>Eukaryota</taxon>
        <taxon>Metazoa</taxon>
        <taxon>Ecdysozoa</taxon>
        <taxon>Arthropoda</taxon>
        <taxon>Hexapoda</taxon>
        <taxon>Insecta</taxon>
        <taxon>Pterygota</taxon>
        <taxon>Neoptera</taxon>
        <taxon>Endopterygota</taxon>
        <taxon>Diptera</taxon>
        <taxon>Nematocera</taxon>
        <taxon>Culicoidea</taxon>
        <taxon>Culicidae</taxon>
        <taxon>Anophelinae</taxon>
        <taxon>Anopheles</taxon>
    </lineage>
</organism>
<dbReference type="EMBL" id="GGFL01014576">
    <property type="protein sequence ID" value="MBW78754.1"/>
    <property type="molecule type" value="Transcribed_RNA"/>
</dbReference>
<evidence type="ECO:0000256" key="2">
    <source>
        <dbReference type="SAM" id="SignalP"/>
    </source>
</evidence>
<proteinExistence type="predicted"/>
<feature type="signal peptide" evidence="2">
    <location>
        <begin position="1"/>
        <end position="18"/>
    </location>
</feature>
<feature type="region of interest" description="Disordered" evidence="1">
    <location>
        <begin position="17"/>
        <end position="36"/>
    </location>
</feature>
<feature type="chain" id="PRO_5014610851" evidence="2">
    <location>
        <begin position="19"/>
        <end position="77"/>
    </location>
</feature>
<keyword evidence="2" id="KW-0732">Signal</keyword>
<name>A0A2M4DMH7_ANODA</name>
<sequence>MWGICSLALSSMAVSSCSNSLPSSSSNSNSSRCSNKSLSCPSVVVLLAFLRSAASRCLCCRILFACSSRQRFSAASS</sequence>
<accession>A0A2M4DMH7</accession>